<sequence length="116" mass="13168">MRVICTAVLVIASSLYAGSNAIPVNKISKAMVENPASLGNDERELRHVENEKWEDEEIGEERTPFAENLKKAFTTPAQAVKKALHVDKIRKTLKETGEYHDFLERAREQIMTKSKK</sequence>
<feature type="signal peptide" evidence="1">
    <location>
        <begin position="1"/>
        <end position="21"/>
    </location>
</feature>
<proteinExistence type="predicted"/>
<protein>
    <submittedName>
        <fullName evidence="2">RxLR effector protein</fullName>
    </submittedName>
</protein>
<evidence type="ECO:0000313" key="2">
    <source>
        <dbReference type="EMBL" id="OWZ10663.1"/>
    </source>
</evidence>
<organism evidence="2 3">
    <name type="scientific">Phytophthora megakarya</name>
    <dbReference type="NCBI Taxonomy" id="4795"/>
    <lineage>
        <taxon>Eukaryota</taxon>
        <taxon>Sar</taxon>
        <taxon>Stramenopiles</taxon>
        <taxon>Oomycota</taxon>
        <taxon>Peronosporomycetes</taxon>
        <taxon>Peronosporales</taxon>
        <taxon>Peronosporaceae</taxon>
        <taxon>Phytophthora</taxon>
    </lineage>
</organism>
<name>A0A225VZ03_9STRA</name>
<gene>
    <name evidence="2" type="ORF">PHMEG_00016450</name>
</gene>
<dbReference type="AlphaFoldDB" id="A0A225VZ03"/>
<keyword evidence="1" id="KW-0732">Signal</keyword>
<comment type="caution">
    <text evidence="2">The sequence shown here is derived from an EMBL/GenBank/DDBJ whole genome shotgun (WGS) entry which is preliminary data.</text>
</comment>
<reference evidence="3" key="1">
    <citation type="submission" date="2017-03" db="EMBL/GenBank/DDBJ databases">
        <title>Phytopthora megakarya and P. palmivora, two closely related causual agents of cacao black pod achieved similar genome size and gene model numbers by different mechanisms.</title>
        <authorList>
            <person name="Ali S."/>
            <person name="Shao J."/>
            <person name="Larry D.J."/>
            <person name="Kronmiller B."/>
            <person name="Shen D."/>
            <person name="Strem M.D."/>
            <person name="Melnick R.L."/>
            <person name="Guiltinan M.J."/>
            <person name="Tyler B.M."/>
            <person name="Meinhardt L.W."/>
            <person name="Bailey B.A."/>
        </authorList>
    </citation>
    <scope>NUCLEOTIDE SEQUENCE [LARGE SCALE GENOMIC DNA]</scope>
    <source>
        <strain evidence="3">zdho120</strain>
    </source>
</reference>
<dbReference type="Proteomes" id="UP000198211">
    <property type="component" value="Unassembled WGS sequence"/>
</dbReference>
<feature type="chain" id="PRO_5013302344" evidence="1">
    <location>
        <begin position="22"/>
        <end position="116"/>
    </location>
</feature>
<evidence type="ECO:0000313" key="3">
    <source>
        <dbReference type="Proteomes" id="UP000198211"/>
    </source>
</evidence>
<evidence type="ECO:0000256" key="1">
    <source>
        <dbReference type="SAM" id="SignalP"/>
    </source>
</evidence>
<dbReference type="EMBL" id="NBNE01002375">
    <property type="protein sequence ID" value="OWZ10663.1"/>
    <property type="molecule type" value="Genomic_DNA"/>
</dbReference>
<accession>A0A225VZ03</accession>
<keyword evidence="3" id="KW-1185">Reference proteome</keyword>